<evidence type="ECO:0000256" key="2">
    <source>
        <dbReference type="SAM" id="Phobius"/>
    </source>
</evidence>
<sequence length="164" mass="17289">MRRADGGPRPASEGWDVEEGWGGPAAPRRPQRGDRGSGTDARRGASDRNGRPDPGERRERGGRGPDRAVRASLPFWDRMLRGLAGVLAGGLVVLSLGLFGVWLFSDDWGVPGPGGFTVFWHLVGAVVAVGGQRLADRRPDRTGSLAAAVVVGTAALVLGLAWFL</sequence>
<keyword evidence="2" id="KW-0472">Membrane</keyword>
<feature type="transmembrane region" description="Helical" evidence="2">
    <location>
        <begin position="143"/>
        <end position="163"/>
    </location>
</feature>
<feature type="region of interest" description="Disordered" evidence="1">
    <location>
        <begin position="1"/>
        <end position="68"/>
    </location>
</feature>
<keyword evidence="2" id="KW-1133">Transmembrane helix</keyword>
<feature type="compositionally biased region" description="Basic and acidic residues" evidence="1">
    <location>
        <begin position="31"/>
        <end position="68"/>
    </location>
</feature>
<organism evidence="3 4">
    <name type="scientific">Pseudonocardia sediminis</name>
    <dbReference type="NCBI Taxonomy" id="1397368"/>
    <lineage>
        <taxon>Bacteria</taxon>
        <taxon>Bacillati</taxon>
        <taxon>Actinomycetota</taxon>
        <taxon>Actinomycetes</taxon>
        <taxon>Pseudonocardiales</taxon>
        <taxon>Pseudonocardiaceae</taxon>
        <taxon>Pseudonocardia</taxon>
    </lineage>
</organism>
<dbReference type="EMBL" id="SHKL01000001">
    <property type="protein sequence ID" value="RZT84105.1"/>
    <property type="molecule type" value="Genomic_DNA"/>
</dbReference>
<dbReference type="Proteomes" id="UP000291591">
    <property type="component" value="Unassembled WGS sequence"/>
</dbReference>
<accession>A0A4Q7UQZ5</accession>
<keyword evidence="2" id="KW-0812">Transmembrane</keyword>
<keyword evidence="4" id="KW-1185">Reference proteome</keyword>
<proteinExistence type="predicted"/>
<comment type="caution">
    <text evidence="3">The sequence shown here is derived from an EMBL/GenBank/DDBJ whole genome shotgun (WGS) entry which is preliminary data.</text>
</comment>
<feature type="transmembrane region" description="Helical" evidence="2">
    <location>
        <begin position="83"/>
        <end position="104"/>
    </location>
</feature>
<reference evidence="3 4" key="1">
    <citation type="submission" date="2019-02" db="EMBL/GenBank/DDBJ databases">
        <title>Sequencing the genomes of 1000 actinobacteria strains.</title>
        <authorList>
            <person name="Klenk H.-P."/>
        </authorList>
    </citation>
    <scope>NUCLEOTIDE SEQUENCE [LARGE SCALE GENOMIC DNA]</scope>
    <source>
        <strain evidence="3 4">DSM 45779</strain>
    </source>
</reference>
<evidence type="ECO:0000313" key="3">
    <source>
        <dbReference type="EMBL" id="RZT84105.1"/>
    </source>
</evidence>
<evidence type="ECO:0000256" key="1">
    <source>
        <dbReference type="SAM" id="MobiDB-lite"/>
    </source>
</evidence>
<feature type="transmembrane region" description="Helical" evidence="2">
    <location>
        <begin position="110"/>
        <end position="131"/>
    </location>
</feature>
<dbReference type="AlphaFoldDB" id="A0A4Q7UQZ5"/>
<protein>
    <submittedName>
        <fullName evidence="3">Uncharacterized protein</fullName>
    </submittedName>
</protein>
<evidence type="ECO:0000313" key="4">
    <source>
        <dbReference type="Proteomes" id="UP000291591"/>
    </source>
</evidence>
<gene>
    <name evidence="3" type="ORF">EV383_0939</name>
</gene>
<name>A0A4Q7UQZ5_PSEST</name>